<dbReference type="EMBL" id="KN832997">
    <property type="protein sequence ID" value="KIM81872.1"/>
    <property type="molecule type" value="Genomic_DNA"/>
</dbReference>
<proteinExistence type="predicted"/>
<organism evidence="1 2">
    <name type="scientific">Piloderma croceum (strain F 1598)</name>
    <dbReference type="NCBI Taxonomy" id="765440"/>
    <lineage>
        <taxon>Eukaryota</taxon>
        <taxon>Fungi</taxon>
        <taxon>Dikarya</taxon>
        <taxon>Basidiomycota</taxon>
        <taxon>Agaricomycotina</taxon>
        <taxon>Agaricomycetes</taxon>
        <taxon>Agaricomycetidae</taxon>
        <taxon>Atheliales</taxon>
        <taxon>Atheliaceae</taxon>
        <taxon>Piloderma</taxon>
    </lineage>
</organism>
<reference evidence="1 2" key="1">
    <citation type="submission" date="2014-04" db="EMBL/GenBank/DDBJ databases">
        <authorList>
            <consortium name="DOE Joint Genome Institute"/>
            <person name="Kuo A."/>
            <person name="Tarkka M."/>
            <person name="Buscot F."/>
            <person name="Kohler A."/>
            <person name="Nagy L.G."/>
            <person name="Floudas D."/>
            <person name="Copeland A."/>
            <person name="Barry K.W."/>
            <person name="Cichocki N."/>
            <person name="Veneault-Fourrey C."/>
            <person name="LaButti K."/>
            <person name="Lindquist E.A."/>
            <person name="Lipzen A."/>
            <person name="Lundell T."/>
            <person name="Morin E."/>
            <person name="Murat C."/>
            <person name="Sun H."/>
            <person name="Tunlid A."/>
            <person name="Henrissat B."/>
            <person name="Grigoriev I.V."/>
            <person name="Hibbett D.S."/>
            <person name="Martin F."/>
            <person name="Nordberg H.P."/>
            <person name="Cantor M.N."/>
            <person name="Hua S.X."/>
        </authorList>
    </citation>
    <scope>NUCLEOTIDE SEQUENCE [LARGE SCALE GENOMIC DNA]</scope>
    <source>
        <strain evidence="1 2">F 1598</strain>
    </source>
</reference>
<protein>
    <submittedName>
        <fullName evidence="1">Uncharacterized protein</fullName>
    </submittedName>
</protein>
<dbReference type="AlphaFoldDB" id="A0A0C3BWX3"/>
<dbReference type="Proteomes" id="UP000054166">
    <property type="component" value="Unassembled WGS sequence"/>
</dbReference>
<keyword evidence="2" id="KW-1185">Reference proteome</keyword>
<accession>A0A0C3BWX3</accession>
<evidence type="ECO:0000313" key="1">
    <source>
        <dbReference type="EMBL" id="KIM81872.1"/>
    </source>
</evidence>
<gene>
    <name evidence="1" type="ORF">PILCRDRAFT_493188</name>
</gene>
<reference evidence="2" key="2">
    <citation type="submission" date="2015-01" db="EMBL/GenBank/DDBJ databases">
        <title>Evolutionary Origins and Diversification of the Mycorrhizal Mutualists.</title>
        <authorList>
            <consortium name="DOE Joint Genome Institute"/>
            <consortium name="Mycorrhizal Genomics Consortium"/>
            <person name="Kohler A."/>
            <person name="Kuo A."/>
            <person name="Nagy L.G."/>
            <person name="Floudas D."/>
            <person name="Copeland A."/>
            <person name="Barry K.W."/>
            <person name="Cichocki N."/>
            <person name="Veneault-Fourrey C."/>
            <person name="LaButti K."/>
            <person name="Lindquist E.A."/>
            <person name="Lipzen A."/>
            <person name="Lundell T."/>
            <person name="Morin E."/>
            <person name="Murat C."/>
            <person name="Riley R."/>
            <person name="Ohm R."/>
            <person name="Sun H."/>
            <person name="Tunlid A."/>
            <person name="Henrissat B."/>
            <person name="Grigoriev I.V."/>
            <person name="Hibbett D.S."/>
            <person name="Martin F."/>
        </authorList>
    </citation>
    <scope>NUCLEOTIDE SEQUENCE [LARGE SCALE GENOMIC DNA]</scope>
    <source>
        <strain evidence="2">F 1598</strain>
    </source>
</reference>
<dbReference type="InParanoid" id="A0A0C3BWX3"/>
<dbReference type="HOGENOM" id="CLU_2027612_0_0_1"/>
<evidence type="ECO:0000313" key="2">
    <source>
        <dbReference type="Proteomes" id="UP000054166"/>
    </source>
</evidence>
<name>A0A0C3BWX3_PILCF</name>
<sequence>MWSEMTVGSMDVAQPSVILGNPLHRKLPRPPLYKMLRITGGMENFHYRNQIMCYDLHYRPTCGGNPGLAFTLADAAFRSSEEIESNAAFVLQLAQSTLSSTRLSLQGKKEFVGLGRSLHSRE</sequence>